<organism evidence="3 4">
    <name type="scientific">Marinobacter nanhaiticus D15-8W</name>
    <dbReference type="NCBI Taxonomy" id="626887"/>
    <lineage>
        <taxon>Bacteria</taxon>
        <taxon>Pseudomonadati</taxon>
        <taxon>Pseudomonadota</taxon>
        <taxon>Gammaproteobacteria</taxon>
        <taxon>Pseudomonadales</taxon>
        <taxon>Marinobacteraceae</taxon>
        <taxon>Marinobacter</taxon>
    </lineage>
</organism>
<protein>
    <submittedName>
        <fullName evidence="3">Anti-sigma factor</fullName>
    </submittedName>
</protein>
<dbReference type="AlphaFoldDB" id="N6WYP5"/>
<sequence length="191" mass="20580">MDERLKETLSAMMDDQADELAVRRVLSQASKSEVRGQWHRWQQLRSLMHDERRDLATVDVSAAVRAELDDAPARAQLSDVPVRNTTARRSMRWSAVAAVSLALLVGFGAGAQWGVPTGDGETALAAGVTGQAGQVDPAMGAVPEIALQGLDEEQREQMSRYLLEHAQNNSVGMGYGTMGYARVASASTGVR</sequence>
<dbReference type="Gene3D" id="1.10.10.880">
    <property type="entry name" value="Anti sigma-E protein RseA, N-terminal domain"/>
    <property type="match status" value="1"/>
</dbReference>
<feature type="transmembrane region" description="Helical" evidence="1">
    <location>
        <begin position="93"/>
        <end position="115"/>
    </location>
</feature>
<keyword evidence="1" id="KW-1133">Transmembrane helix</keyword>
<dbReference type="InterPro" id="IPR005572">
    <property type="entry name" value="Anti-sigma_E_RseA_N"/>
</dbReference>
<dbReference type="STRING" id="626887.J057_03230"/>
<feature type="domain" description="Anti sigma-E protein RseA N-terminal" evidence="2">
    <location>
        <begin position="6"/>
        <end position="88"/>
    </location>
</feature>
<dbReference type="PANTHER" id="PTHR38104">
    <property type="match status" value="1"/>
</dbReference>
<dbReference type="CDD" id="cd16328">
    <property type="entry name" value="RseA_N"/>
    <property type="match status" value="1"/>
</dbReference>
<dbReference type="eggNOG" id="COG3073">
    <property type="taxonomic scope" value="Bacteria"/>
</dbReference>
<comment type="caution">
    <text evidence="3">The sequence shown here is derived from an EMBL/GenBank/DDBJ whole genome shotgun (WGS) entry which is preliminary data.</text>
</comment>
<keyword evidence="1" id="KW-0812">Transmembrane</keyword>
<dbReference type="RefSeq" id="WP_004583196.1">
    <property type="nucleotide sequence ID" value="NZ_AP028878.1"/>
</dbReference>
<evidence type="ECO:0000313" key="3">
    <source>
        <dbReference type="EMBL" id="ENO16686.1"/>
    </source>
</evidence>
<dbReference type="SUPFAM" id="SSF89069">
    <property type="entry name" value="N-terminal, cytoplasmic domain of anti-sigmaE factor RseA"/>
    <property type="match status" value="1"/>
</dbReference>
<dbReference type="GO" id="GO:0016989">
    <property type="term" value="F:sigma factor antagonist activity"/>
    <property type="evidence" value="ECO:0007669"/>
    <property type="project" value="InterPro"/>
</dbReference>
<reference evidence="3 4" key="1">
    <citation type="journal article" date="2013" name="Genome Announc.">
        <title>Genome Sequence of the Polycyclic Aromatic Hydrocarbon-Degrading Bacterium Strain Marinobacter nanhaiticus D15-8WT.</title>
        <authorList>
            <person name="Cui Z."/>
            <person name="Gao W."/>
            <person name="Li Q."/>
            <person name="Xu G."/>
            <person name="Zheng L."/>
        </authorList>
    </citation>
    <scope>NUCLEOTIDE SEQUENCE [LARGE SCALE GENOMIC DNA]</scope>
    <source>
        <strain evidence="3 4">D15-8W</strain>
    </source>
</reference>
<name>N6WYP5_9GAMM</name>
<dbReference type="PANTHER" id="PTHR38104:SF1">
    <property type="entry name" value="ANTI-SIGMA-E FACTOR RSEA"/>
    <property type="match status" value="1"/>
</dbReference>
<dbReference type="Proteomes" id="UP000013165">
    <property type="component" value="Unassembled WGS sequence"/>
</dbReference>
<accession>N6WYP5</accession>
<dbReference type="Pfam" id="PF03872">
    <property type="entry name" value="RseA_N"/>
    <property type="match status" value="1"/>
</dbReference>
<keyword evidence="1" id="KW-0472">Membrane</keyword>
<dbReference type="InterPro" id="IPR036147">
    <property type="entry name" value="Anti-sigma_E_RseA_N_sf"/>
</dbReference>
<dbReference type="OrthoDB" id="5734981at2"/>
<dbReference type="PATRIC" id="fig|626887.3.peg.629"/>
<dbReference type="InterPro" id="IPR052383">
    <property type="entry name" value="Anti-sigma-E_RseA-like"/>
</dbReference>
<dbReference type="HOGENOM" id="CLU_1419958_0_0_6"/>
<keyword evidence="4" id="KW-1185">Reference proteome</keyword>
<evidence type="ECO:0000259" key="2">
    <source>
        <dbReference type="Pfam" id="PF03872"/>
    </source>
</evidence>
<dbReference type="EMBL" id="APLQ01000010">
    <property type="protein sequence ID" value="ENO16686.1"/>
    <property type="molecule type" value="Genomic_DNA"/>
</dbReference>
<gene>
    <name evidence="3" type="ORF">J057_03230</name>
</gene>
<evidence type="ECO:0000256" key="1">
    <source>
        <dbReference type="SAM" id="Phobius"/>
    </source>
</evidence>
<proteinExistence type="predicted"/>
<evidence type="ECO:0000313" key="4">
    <source>
        <dbReference type="Proteomes" id="UP000013165"/>
    </source>
</evidence>